<dbReference type="Proteomes" id="UP000659904">
    <property type="component" value="Unassembled WGS sequence"/>
</dbReference>
<dbReference type="RefSeq" id="WP_120316792.1">
    <property type="nucleotide sequence ID" value="NZ_BONH01000047.1"/>
</dbReference>
<comment type="pathway">
    <text evidence="1">Cofactor biosynthesis; riboflavin biosynthesis.</text>
</comment>
<dbReference type="InterPro" id="IPR050765">
    <property type="entry name" value="Riboflavin_Biosynth_HTPR"/>
</dbReference>
<gene>
    <name evidence="5" type="ORF">Cci01nite_71710</name>
</gene>
<dbReference type="PANTHER" id="PTHR38011">
    <property type="entry name" value="DIHYDROFOLATE REDUCTASE FAMILY PROTEIN (AFU_ORTHOLOGUE AFUA_8G06820)"/>
    <property type="match status" value="1"/>
</dbReference>
<dbReference type="AlphaFoldDB" id="A0A8J3KFQ0"/>
<dbReference type="InterPro" id="IPR002734">
    <property type="entry name" value="RibDG_C"/>
</dbReference>
<proteinExistence type="predicted"/>
<dbReference type="GO" id="GO:0008703">
    <property type="term" value="F:5-amino-6-(5-phosphoribosylamino)uracil reductase activity"/>
    <property type="evidence" value="ECO:0007669"/>
    <property type="project" value="InterPro"/>
</dbReference>
<protein>
    <recommendedName>
        <fullName evidence="4">Bacterial bifunctional deaminase-reductase C-terminal domain-containing protein</fullName>
    </recommendedName>
</protein>
<evidence type="ECO:0000313" key="6">
    <source>
        <dbReference type="Proteomes" id="UP000659904"/>
    </source>
</evidence>
<keyword evidence="3" id="KW-0560">Oxidoreductase</keyword>
<name>A0A8J3KFQ0_9ACTN</name>
<evidence type="ECO:0000313" key="5">
    <source>
        <dbReference type="EMBL" id="GIG02078.1"/>
    </source>
</evidence>
<keyword evidence="2" id="KW-0521">NADP</keyword>
<dbReference type="GO" id="GO:0009231">
    <property type="term" value="P:riboflavin biosynthetic process"/>
    <property type="evidence" value="ECO:0007669"/>
    <property type="project" value="InterPro"/>
</dbReference>
<evidence type="ECO:0000256" key="3">
    <source>
        <dbReference type="ARBA" id="ARBA00023002"/>
    </source>
</evidence>
<evidence type="ECO:0000259" key="4">
    <source>
        <dbReference type="Pfam" id="PF01872"/>
    </source>
</evidence>
<sequence>MNDRPYVLVKCAMSLDGFLDDSSDQRLLLSSPEDSARVDEQRAAVDAILVGATTIRADNPRLMVRSPKLRQQRIMRGLPESPKKVTVTRSGDLDPSLPFFTTGDCEKIVYVSDDAADKARRILGSVATVVACGDPVSLPALLADLYSRGIGRLMVEGGSSIHTQFLTQGLVDEIQAAIAPFFVGDSSAPRFVTDGKFPFGPGRRMILADIERYGDCAYLRYRLTEQPSE</sequence>
<feature type="domain" description="Bacterial bifunctional deaminase-reductase C-terminal" evidence="4">
    <location>
        <begin position="5"/>
        <end position="214"/>
    </location>
</feature>
<dbReference type="EMBL" id="BONH01000047">
    <property type="protein sequence ID" value="GIG02078.1"/>
    <property type="molecule type" value="Genomic_DNA"/>
</dbReference>
<reference evidence="5 6" key="1">
    <citation type="submission" date="2021-01" db="EMBL/GenBank/DDBJ databases">
        <title>Whole genome shotgun sequence of Catellatospora citrea NBRC 14495.</title>
        <authorList>
            <person name="Komaki H."/>
            <person name="Tamura T."/>
        </authorList>
    </citation>
    <scope>NUCLEOTIDE SEQUENCE [LARGE SCALE GENOMIC DNA]</scope>
    <source>
        <strain evidence="5 6">NBRC 14495</strain>
    </source>
</reference>
<keyword evidence="6" id="KW-1185">Reference proteome</keyword>
<dbReference type="Gene3D" id="3.40.430.10">
    <property type="entry name" value="Dihydrofolate Reductase, subunit A"/>
    <property type="match status" value="1"/>
</dbReference>
<comment type="caution">
    <text evidence="5">The sequence shown here is derived from an EMBL/GenBank/DDBJ whole genome shotgun (WGS) entry which is preliminary data.</text>
</comment>
<dbReference type="SUPFAM" id="SSF53597">
    <property type="entry name" value="Dihydrofolate reductase-like"/>
    <property type="match status" value="1"/>
</dbReference>
<dbReference type="InterPro" id="IPR024072">
    <property type="entry name" value="DHFR-like_dom_sf"/>
</dbReference>
<organism evidence="5 6">
    <name type="scientific">Catellatospora citrea</name>
    <dbReference type="NCBI Taxonomy" id="53366"/>
    <lineage>
        <taxon>Bacteria</taxon>
        <taxon>Bacillati</taxon>
        <taxon>Actinomycetota</taxon>
        <taxon>Actinomycetes</taxon>
        <taxon>Micromonosporales</taxon>
        <taxon>Micromonosporaceae</taxon>
        <taxon>Catellatospora</taxon>
    </lineage>
</organism>
<accession>A0A8J3KFQ0</accession>
<evidence type="ECO:0000256" key="2">
    <source>
        <dbReference type="ARBA" id="ARBA00022857"/>
    </source>
</evidence>
<dbReference type="PANTHER" id="PTHR38011:SF7">
    <property type="entry name" value="2,5-DIAMINO-6-RIBOSYLAMINO-4(3H)-PYRIMIDINONE 5'-PHOSPHATE REDUCTASE"/>
    <property type="match status" value="1"/>
</dbReference>
<evidence type="ECO:0000256" key="1">
    <source>
        <dbReference type="ARBA" id="ARBA00005104"/>
    </source>
</evidence>
<dbReference type="Pfam" id="PF01872">
    <property type="entry name" value="RibD_C"/>
    <property type="match status" value="1"/>
</dbReference>